<dbReference type="InterPro" id="IPR055259">
    <property type="entry name" value="YkvP/CgeB_Glyco_trans-like"/>
</dbReference>
<feature type="domain" description="Spore protein YkvP/CgeB glycosyl transferase-like" evidence="1">
    <location>
        <begin position="171"/>
        <end position="278"/>
    </location>
</feature>
<name>A0A212J9I4_9DELT</name>
<dbReference type="SUPFAM" id="SSF53756">
    <property type="entry name" value="UDP-Glycosyltransferase/glycogen phosphorylase"/>
    <property type="match status" value="1"/>
</dbReference>
<proteinExistence type="predicted"/>
<protein>
    <recommendedName>
        <fullName evidence="1">Spore protein YkvP/CgeB glycosyl transferase-like domain-containing protein</fullName>
    </recommendedName>
</protein>
<sequence>MQHISAIWVGNPFFQSALADRGWRVHWINPPAGSVLGWDDLTQSAGFAPDIVIVGDKSLPPFVIGMEKFPCLTTFYAVDSHIHSWFPLYAQGFDSCLVSLKDHLPLFTGMRVPKDMVWWSPPYAKPDDVPRPLDPEKPLWDVLFVGTADPAVNPDRCAFLEAVAARVPGLHVQSGKYRELFPQAKIVLNHAAANDLNFRVFEALGCGACLVTPYVRHGLEDLFQNGRDLFIFDQNDVETLAKLCRVLLTSPARREKAAASGHAAVLAGHYMRHRAEAFAARIEGLFAAGRAGEIVAARRANAGQVLSAWLRLIYLHHAETANDTRLGAAYLKAAKR</sequence>
<reference evidence="2" key="1">
    <citation type="submission" date="2016-04" db="EMBL/GenBank/DDBJ databases">
        <authorList>
            <person name="Evans L.H."/>
            <person name="Alamgir A."/>
            <person name="Owens N."/>
            <person name="Weber N.D."/>
            <person name="Virtaneva K."/>
            <person name="Barbian K."/>
            <person name="Babar A."/>
            <person name="Rosenke K."/>
        </authorList>
    </citation>
    <scope>NUCLEOTIDE SEQUENCE</scope>
    <source>
        <strain evidence="2">86</strain>
    </source>
</reference>
<gene>
    <name evidence="2" type="ORF">KL86DPRO_10986</name>
</gene>
<dbReference type="AlphaFoldDB" id="A0A212J9I4"/>
<dbReference type="EMBL" id="FLUQ01000001">
    <property type="protein sequence ID" value="SBV96102.1"/>
    <property type="molecule type" value="Genomic_DNA"/>
</dbReference>
<dbReference type="Gene3D" id="3.40.50.2000">
    <property type="entry name" value="Glycogen Phosphorylase B"/>
    <property type="match status" value="1"/>
</dbReference>
<evidence type="ECO:0000259" key="1">
    <source>
        <dbReference type="Pfam" id="PF13524"/>
    </source>
</evidence>
<dbReference type="Pfam" id="PF13524">
    <property type="entry name" value="Glyco_trans_1_2"/>
    <property type="match status" value="1"/>
</dbReference>
<accession>A0A212J9I4</accession>
<organism evidence="2">
    <name type="scientific">uncultured delta proteobacterium</name>
    <dbReference type="NCBI Taxonomy" id="34034"/>
    <lineage>
        <taxon>Bacteria</taxon>
        <taxon>Deltaproteobacteria</taxon>
        <taxon>environmental samples</taxon>
    </lineage>
</organism>
<evidence type="ECO:0000313" key="2">
    <source>
        <dbReference type="EMBL" id="SBV96102.1"/>
    </source>
</evidence>